<evidence type="ECO:0000313" key="4">
    <source>
        <dbReference type="Proteomes" id="UP000006906"/>
    </source>
</evidence>
<feature type="domain" description="YchJ-like middle NTF2-like" evidence="2">
    <location>
        <begin position="100"/>
        <end position="210"/>
    </location>
</feature>
<dbReference type="PANTHER" id="PTHR33747">
    <property type="entry name" value="UPF0225 PROTEIN SCO1677"/>
    <property type="match status" value="1"/>
</dbReference>
<dbReference type="EMBL" id="CM008966">
    <property type="protein sequence ID" value="PNW83498.1"/>
    <property type="molecule type" value="Genomic_DNA"/>
</dbReference>
<sequence length="248" mass="26335">MQSQQLRSGCRQGASAVPRGGRLPVATPHNIRPMIAAAPAARRRSNQVVLAATKAAPKGFGAQKQGTKGIAAEAPCPCGSGTAYEACCAPLHDGATRAATPEVLLRSRYTAYVAKNPEYIAETTHPDSPEYSGSRTAYIRDVKNTMRRLDPMGLAIVSQDAGATPDEAFITFRLQRRIRDPDVPRNAPENDEVVERSRFARVGGRWFYMDSSFVEEGGVKAEGGAGAGAAAGAAAAKKEEKKGLFGLF</sequence>
<dbReference type="GeneID" id="5716737"/>
<dbReference type="SUPFAM" id="SSF54427">
    <property type="entry name" value="NTF2-like"/>
    <property type="match status" value="1"/>
</dbReference>
<protein>
    <recommendedName>
        <fullName evidence="2">YchJ-like middle NTF2-like domain-containing protein</fullName>
    </recommendedName>
</protein>
<dbReference type="Pfam" id="PF17775">
    <property type="entry name" value="YchJ_M-like"/>
    <property type="match status" value="1"/>
</dbReference>
<dbReference type="Pfam" id="PF02810">
    <property type="entry name" value="SEC-C"/>
    <property type="match status" value="1"/>
</dbReference>
<dbReference type="OMA" id="MFDSFEF"/>
<dbReference type="InParanoid" id="A0A2K3DSM3"/>
<organism evidence="3 4">
    <name type="scientific">Chlamydomonas reinhardtii</name>
    <name type="common">Chlamydomonas smithii</name>
    <dbReference type="NCBI Taxonomy" id="3055"/>
    <lineage>
        <taxon>Eukaryota</taxon>
        <taxon>Viridiplantae</taxon>
        <taxon>Chlorophyta</taxon>
        <taxon>core chlorophytes</taxon>
        <taxon>Chlorophyceae</taxon>
        <taxon>CS clade</taxon>
        <taxon>Chlamydomonadales</taxon>
        <taxon>Chlamydomonadaceae</taxon>
        <taxon>Chlamydomonas</taxon>
    </lineage>
</organism>
<dbReference type="PaxDb" id="3055-EDO96194"/>
<evidence type="ECO:0000259" key="2">
    <source>
        <dbReference type="Pfam" id="PF17775"/>
    </source>
</evidence>
<accession>A0A2K3DSM3</accession>
<dbReference type="InterPro" id="IPR032710">
    <property type="entry name" value="NTF2-like_dom_sf"/>
</dbReference>
<evidence type="ECO:0000313" key="3">
    <source>
        <dbReference type="EMBL" id="PNW83498.1"/>
    </source>
</evidence>
<dbReference type="InterPro" id="IPR048469">
    <property type="entry name" value="YchJ-like_M"/>
</dbReference>
<reference evidence="3 4" key="1">
    <citation type="journal article" date="2007" name="Science">
        <title>The Chlamydomonas genome reveals the evolution of key animal and plant functions.</title>
        <authorList>
            <person name="Merchant S.S."/>
            <person name="Prochnik S.E."/>
            <person name="Vallon O."/>
            <person name="Harris E.H."/>
            <person name="Karpowicz S.J."/>
            <person name="Witman G.B."/>
            <person name="Terry A."/>
            <person name="Salamov A."/>
            <person name="Fritz-Laylin L.K."/>
            <person name="Marechal-Drouard L."/>
            <person name="Marshall W.F."/>
            <person name="Qu L.H."/>
            <person name="Nelson D.R."/>
            <person name="Sanderfoot A.A."/>
            <person name="Spalding M.H."/>
            <person name="Kapitonov V.V."/>
            <person name="Ren Q."/>
            <person name="Ferris P."/>
            <person name="Lindquist E."/>
            <person name="Shapiro H."/>
            <person name="Lucas S.M."/>
            <person name="Grimwood J."/>
            <person name="Schmutz J."/>
            <person name="Cardol P."/>
            <person name="Cerutti H."/>
            <person name="Chanfreau G."/>
            <person name="Chen C.L."/>
            <person name="Cognat V."/>
            <person name="Croft M.T."/>
            <person name="Dent R."/>
            <person name="Dutcher S."/>
            <person name="Fernandez E."/>
            <person name="Fukuzawa H."/>
            <person name="Gonzalez-Ballester D."/>
            <person name="Gonzalez-Halphen D."/>
            <person name="Hallmann A."/>
            <person name="Hanikenne M."/>
            <person name="Hippler M."/>
            <person name="Inwood W."/>
            <person name="Jabbari K."/>
            <person name="Kalanon M."/>
            <person name="Kuras R."/>
            <person name="Lefebvre P.A."/>
            <person name="Lemaire S.D."/>
            <person name="Lobanov A.V."/>
            <person name="Lohr M."/>
            <person name="Manuell A."/>
            <person name="Meier I."/>
            <person name="Mets L."/>
            <person name="Mittag M."/>
            <person name="Mittelmeier T."/>
            <person name="Moroney J.V."/>
            <person name="Moseley J."/>
            <person name="Napoli C."/>
            <person name="Nedelcu A.M."/>
            <person name="Niyogi K."/>
            <person name="Novoselov S.V."/>
            <person name="Paulsen I.T."/>
            <person name="Pazour G."/>
            <person name="Purton S."/>
            <person name="Ral J.P."/>
            <person name="Riano-Pachon D.M."/>
            <person name="Riekhof W."/>
            <person name="Rymarquis L."/>
            <person name="Schroda M."/>
            <person name="Stern D."/>
            <person name="Umen J."/>
            <person name="Willows R."/>
            <person name="Wilson N."/>
            <person name="Zimmer S.L."/>
            <person name="Allmer J."/>
            <person name="Balk J."/>
            <person name="Bisova K."/>
            <person name="Chen C.J."/>
            <person name="Elias M."/>
            <person name="Gendler K."/>
            <person name="Hauser C."/>
            <person name="Lamb M.R."/>
            <person name="Ledford H."/>
            <person name="Long J.C."/>
            <person name="Minagawa J."/>
            <person name="Page M.D."/>
            <person name="Pan J."/>
            <person name="Pootakham W."/>
            <person name="Roje S."/>
            <person name="Rose A."/>
            <person name="Stahlberg E."/>
            <person name="Terauchi A.M."/>
            <person name="Yang P."/>
            <person name="Ball S."/>
            <person name="Bowler C."/>
            <person name="Dieckmann C.L."/>
            <person name="Gladyshev V.N."/>
            <person name="Green P."/>
            <person name="Jorgensen R."/>
            <person name="Mayfield S."/>
            <person name="Mueller-Roeber B."/>
            <person name="Rajamani S."/>
            <person name="Sayre R.T."/>
            <person name="Brokstein P."/>
            <person name="Dubchak I."/>
            <person name="Goodstein D."/>
            <person name="Hornick L."/>
            <person name="Huang Y.W."/>
            <person name="Jhaveri J."/>
            <person name="Luo Y."/>
            <person name="Martinez D."/>
            <person name="Ngau W.C."/>
            <person name="Otillar B."/>
            <person name="Poliakov A."/>
            <person name="Porter A."/>
            <person name="Szajkowski L."/>
            <person name="Werner G."/>
            <person name="Zhou K."/>
            <person name="Grigoriev I.V."/>
            <person name="Rokhsar D.S."/>
            <person name="Grossman A.R."/>
        </authorList>
    </citation>
    <scope>NUCLEOTIDE SEQUENCE [LARGE SCALE GENOMIC DNA]</scope>
    <source>
        <strain evidence="4">CC-503</strain>
    </source>
</reference>
<dbReference type="InterPro" id="IPR004027">
    <property type="entry name" value="SEC_C_motif"/>
</dbReference>
<dbReference type="OrthoDB" id="539593at2759"/>
<dbReference type="Gene3D" id="3.10.450.50">
    <property type="match status" value="1"/>
</dbReference>
<dbReference type="Gramene" id="PNW83498">
    <property type="protein sequence ID" value="PNW83498"/>
    <property type="gene ID" value="CHLRE_05g241639v5"/>
</dbReference>
<evidence type="ECO:0000256" key="1">
    <source>
        <dbReference type="SAM" id="MobiDB-lite"/>
    </source>
</evidence>
<dbReference type="KEGG" id="cre:CHLRE_05g241639v5"/>
<dbReference type="Proteomes" id="UP000006906">
    <property type="component" value="Chromosome 5"/>
</dbReference>
<dbReference type="ExpressionAtlas" id="A0A2K3DSM3">
    <property type="expression patterns" value="baseline and differential"/>
</dbReference>
<feature type="region of interest" description="Disordered" evidence="1">
    <location>
        <begin position="1"/>
        <end position="27"/>
    </location>
</feature>
<name>A0A2K3DSM3_CHLRE</name>
<dbReference type="PANTHER" id="PTHR33747:SF1">
    <property type="entry name" value="ADENYLATE CYCLASE-ASSOCIATED CAP C-TERMINAL DOMAIN-CONTAINING PROTEIN"/>
    <property type="match status" value="1"/>
</dbReference>
<dbReference type="AlphaFoldDB" id="A0A2K3DSM3"/>
<proteinExistence type="predicted"/>
<gene>
    <name evidence="3" type="ORF">CHLRE_05g241639v5</name>
</gene>
<dbReference type="RefSeq" id="XP_001691143.2">
    <property type="nucleotide sequence ID" value="XM_001691091.2"/>
</dbReference>
<keyword evidence="4" id="KW-1185">Reference proteome</keyword>